<dbReference type="InterPro" id="IPR023393">
    <property type="entry name" value="START-like_dom_sf"/>
</dbReference>
<dbReference type="InterPro" id="IPR000537">
    <property type="entry name" value="UbiA_prenyltransferase"/>
</dbReference>
<sequence length="426" mass="48731">MATSGTYVTEVPLKGTVEKHYKKWRSENHAFPEAIGHHIQNVIIHDGEWDSHGAIKTWNYTCANVFFFFETLTFDRKQFETYYVFFSAGKTFSQRWYIFWTVTRVTEIIFYYALHPLPKYPQRNHNYKVWSKGRERQQEDSLGAACNDIDRLIAGISSVIEVKPKKDDGKEKSGAVVKEASWIDLYLPEEARGYAKLARLDKPIRTWLFAWSYMCEYHFIICIQTMNANALVLRGAACTINDLFDRDIDRKVERTRLRPLASGLLTPFQGIRFLGLQLLLLLGILLQLNNYSRVLGALSLLLNFSYPLMTRFTHWPQAFLGFTINWGALLGWAAVKGSLEPVSLRFGDYTKLRLTGFGTSSALHELYKESFGGNIYASLGAASGQLGWQIGTEDFSSRFECSRKFVSNKWFGAIISSGVLLGRTFQ</sequence>
<comment type="subcellular location">
    <subcellularLocation>
        <location evidence="2">Membrane</location>
        <topology evidence="2">Multi-pass membrane protein</topology>
    </subcellularLocation>
</comment>
<evidence type="ECO:0000256" key="5">
    <source>
        <dbReference type="ARBA" id="ARBA00022679"/>
    </source>
</evidence>
<dbReference type="SMART" id="SM01037">
    <property type="entry name" value="Bet_v_1"/>
    <property type="match status" value="1"/>
</dbReference>
<feature type="domain" description="Bet v I/Major latex protein" evidence="9">
    <location>
        <begin position="2"/>
        <end position="156"/>
    </location>
</feature>
<evidence type="ECO:0000256" key="2">
    <source>
        <dbReference type="ARBA" id="ARBA00004141"/>
    </source>
</evidence>
<dbReference type="Gene3D" id="3.30.530.20">
    <property type="match status" value="1"/>
</dbReference>
<keyword evidence="11" id="KW-1185">Reference proteome</keyword>
<dbReference type="InterPro" id="IPR030470">
    <property type="entry name" value="UbiA_prenylTrfase_CS"/>
</dbReference>
<evidence type="ECO:0000256" key="1">
    <source>
        <dbReference type="ARBA" id="ARBA00001946"/>
    </source>
</evidence>
<comment type="cofactor">
    <cofactor evidence="1">
        <name>Mg(2+)</name>
        <dbReference type="ChEBI" id="CHEBI:18420"/>
    </cofactor>
</comment>
<proteinExistence type="inferred from homology"/>
<organism evidence="10 11">
    <name type="scientific">Brassica carinata</name>
    <name type="common">Ethiopian mustard</name>
    <name type="synonym">Abyssinian cabbage</name>
    <dbReference type="NCBI Taxonomy" id="52824"/>
    <lineage>
        <taxon>Eukaryota</taxon>
        <taxon>Viridiplantae</taxon>
        <taxon>Streptophyta</taxon>
        <taxon>Embryophyta</taxon>
        <taxon>Tracheophyta</taxon>
        <taxon>Spermatophyta</taxon>
        <taxon>Magnoliopsida</taxon>
        <taxon>eudicotyledons</taxon>
        <taxon>Gunneridae</taxon>
        <taxon>Pentapetalae</taxon>
        <taxon>rosids</taxon>
        <taxon>malvids</taxon>
        <taxon>Brassicales</taxon>
        <taxon>Brassicaceae</taxon>
        <taxon>Brassiceae</taxon>
        <taxon>Brassica</taxon>
    </lineage>
</organism>
<name>A0A8X7UVI8_BRACI</name>
<dbReference type="GO" id="GO:0006744">
    <property type="term" value="P:ubiquinone biosynthetic process"/>
    <property type="evidence" value="ECO:0007669"/>
    <property type="project" value="TreeGrafter"/>
</dbReference>
<gene>
    <name evidence="10" type="ORF">Bca52824_037955</name>
</gene>
<dbReference type="SUPFAM" id="SSF55961">
    <property type="entry name" value="Bet v1-like"/>
    <property type="match status" value="1"/>
</dbReference>
<evidence type="ECO:0000313" key="11">
    <source>
        <dbReference type="Proteomes" id="UP000886595"/>
    </source>
</evidence>
<dbReference type="OrthoDB" id="18170at2759"/>
<accession>A0A8X7UVI8</accession>
<evidence type="ECO:0000256" key="4">
    <source>
        <dbReference type="ARBA" id="ARBA00005985"/>
    </source>
</evidence>
<evidence type="ECO:0000256" key="8">
    <source>
        <dbReference type="ARBA" id="ARBA00023136"/>
    </source>
</evidence>
<dbReference type="PANTHER" id="PTHR11048:SF28">
    <property type="entry name" value="4-HYDROXYBENZOATE POLYPRENYLTRANSFERASE, MITOCHONDRIAL"/>
    <property type="match status" value="1"/>
</dbReference>
<evidence type="ECO:0000313" key="10">
    <source>
        <dbReference type="EMBL" id="KAG2291286.1"/>
    </source>
</evidence>
<dbReference type="EMBL" id="JAAMPC010000009">
    <property type="protein sequence ID" value="KAG2291286.1"/>
    <property type="molecule type" value="Genomic_DNA"/>
</dbReference>
<dbReference type="Pfam" id="PF00407">
    <property type="entry name" value="Bet_v_1"/>
    <property type="match status" value="1"/>
</dbReference>
<dbReference type="InterPro" id="IPR039653">
    <property type="entry name" value="Prenyltransferase"/>
</dbReference>
<comment type="pathway">
    <text evidence="3">Secondary metabolite biosynthesis.</text>
</comment>
<evidence type="ECO:0000259" key="9">
    <source>
        <dbReference type="SMART" id="SM01037"/>
    </source>
</evidence>
<dbReference type="GO" id="GO:0006952">
    <property type="term" value="P:defense response"/>
    <property type="evidence" value="ECO:0007669"/>
    <property type="project" value="InterPro"/>
</dbReference>
<dbReference type="Pfam" id="PF01040">
    <property type="entry name" value="UbiA"/>
    <property type="match status" value="1"/>
</dbReference>
<dbReference type="PANTHER" id="PTHR11048">
    <property type="entry name" value="PRENYLTRANSFERASES"/>
    <property type="match status" value="1"/>
</dbReference>
<keyword evidence="7" id="KW-1133">Transmembrane helix</keyword>
<reference evidence="10 11" key="1">
    <citation type="submission" date="2020-02" db="EMBL/GenBank/DDBJ databases">
        <authorList>
            <person name="Ma Q."/>
            <person name="Huang Y."/>
            <person name="Song X."/>
            <person name="Pei D."/>
        </authorList>
    </citation>
    <scope>NUCLEOTIDE SEQUENCE [LARGE SCALE GENOMIC DNA]</scope>
    <source>
        <strain evidence="10">Sxm20200214</strain>
        <tissue evidence="10">Leaf</tissue>
    </source>
</reference>
<dbReference type="Gene3D" id="1.10.357.140">
    <property type="entry name" value="UbiA prenyltransferase"/>
    <property type="match status" value="1"/>
</dbReference>
<keyword evidence="8" id="KW-0472">Membrane</keyword>
<dbReference type="AlphaFoldDB" id="A0A8X7UVI8"/>
<protein>
    <recommendedName>
        <fullName evidence="9">Bet v I/Major latex protein domain-containing protein</fullName>
    </recommendedName>
</protein>
<dbReference type="PROSITE" id="PS00943">
    <property type="entry name" value="UBIA"/>
    <property type="match status" value="1"/>
</dbReference>
<dbReference type="CDD" id="cd13959">
    <property type="entry name" value="PT_UbiA_COQ2"/>
    <property type="match status" value="1"/>
</dbReference>
<dbReference type="Proteomes" id="UP000886595">
    <property type="component" value="Unassembled WGS sequence"/>
</dbReference>
<evidence type="ECO:0000256" key="6">
    <source>
        <dbReference type="ARBA" id="ARBA00022692"/>
    </source>
</evidence>
<comment type="similarity">
    <text evidence="4">Belongs to the UbiA prenyltransferase family.</text>
</comment>
<dbReference type="FunFam" id="1.10.357.140:FF:000008">
    <property type="entry name" value="4-hydroxybenzoate octaprenyltransferase"/>
    <property type="match status" value="1"/>
</dbReference>
<evidence type="ECO:0000256" key="3">
    <source>
        <dbReference type="ARBA" id="ARBA00005179"/>
    </source>
</evidence>
<keyword evidence="6" id="KW-0812">Transmembrane</keyword>
<keyword evidence="5" id="KW-0808">Transferase</keyword>
<dbReference type="GO" id="GO:0005743">
    <property type="term" value="C:mitochondrial inner membrane"/>
    <property type="evidence" value="ECO:0007669"/>
    <property type="project" value="TreeGrafter"/>
</dbReference>
<dbReference type="GO" id="GO:0016765">
    <property type="term" value="F:transferase activity, transferring alkyl or aryl (other than methyl) groups"/>
    <property type="evidence" value="ECO:0007669"/>
    <property type="project" value="InterPro"/>
</dbReference>
<evidence type="ECO:0000256" key="7">
    <source>
        <dbReference type="ARBA" id="ARBA00022989"/>
    </source>
</evidence>
<dbReference type="InterPro" id="IPR000916">
    <property type="entry name" value="Bet_v_I/MLP"/>
</dbReference>
<dbReference type="InterPro" id="IPR044878">
    <property type="entry name" value="UbiA_sf"/>
</dbReference>
<comment type="caution">
    <text evidence="10">The sequence shown here is derived from an EMBL/GenBank/DDBJ whole genome shotgun (WGS) entry which is preliminary data.</text>
</comment>